<dbReference type="AlphaFoldDB" id="A0A4C2A5B6"/>
<accession>A0A4C2A5B6</accession>
<dbReference type="EMBL" id="BGZK01002569">
    <property type="protein sequence ID" value="GBP94972.1"/>
    <property type="molecule type" value="Genomic_DNA"/>
</dbReference>
<name>A0A4C2A5B6_EUMVA</name>
<dbReference type="Proteomes" id="UP000299102">
    <property type="component" value="Unassembled WGS sequence"/>
</dbReference>
<sequence length="97" mass="11149">MFSVQKGRFNDAGGKYGFNNHCLEEMGKVVKDLHLRRPVKPEDDEDEITMLKCFGKENFDVRIGAPEFEAIQKDSSVNCCGHFATESQEKGRRKRYC</sequence>
<proteinExistence type="predicted"/>
<protein>
    <submittedName>
        <fullName evidence="1">Uncharacterized protein</fullName>
    </submittedName>
</protein>
<dbReference type="OrthoDB" id="8250698at2759"/>
<organism evidence="1 2">
    <name type="scientific">Eumeta variegata</name>
    <name type="common">Bagworm moth</name>
    <name type="synonym">Eumeta japonica</name>
    <dbReference type="NCBI Taxonomy" id="151549"/>
    <lineage>
        <taxon>Eukaryota</taxon>
        <taxon>Metazoa</taxon>
        <taxon>Ecdysozoa</taxon>
        <taxon>Arthropoda</taxon>
        <taxon>Hexapoda</taxon>
        <taxon>Insecta</taxon>
        <taxon>Pterygota</taxon>
        <taxon>Neoptera</taxon>
        <taxon>Endopterygota</taxon>
        <taxon>Lepidoptera</taxon>
        <taxon>Glossata</taxon>
        <taxon>Ditrysia</taxon>
        <taxon>Tineoidea</taxon>
        <taxon>Psychidae</taxon>
        <taxon>Oiketicinae</taxon>
        <taxon>Eumeta</taxon>
    </lineage>
</organism>
<evidence type="ECO:0000313" key="2">
    <source>
        <dbReference type="Proteomes" id="UP000299102"/>
    </source>
</evidence>
<comment type="caution">
    <text evidence="1">The sequence shown here is derived from an EMBL/GenBank/DDBJ whole genome shotgun (WGS) entry which is preliminary data.</text>
</comment>
<keyword evidence="2" id="KW-1185">Reference proteome</keyword>
<evidence type="ECO:0000313" key="1">
    <source>
        <dbReference type="EMBL" id="GBP94972.1"/>
    </source>
</evidence>
<gene>
    <name evidence="1" type="ORF">EVAR_99846_1</name>
</gene>
<reference evidence="1 2" key="1">
    <citation type="journal article" date="2019" name="Commun. Biol.">
        <title>The bagworm genome reveals a unique fibroin gene that provides high tensile strength.</title>
        <authorList>
            <person name="Kono N."/>
            <person name="Nakamura H."/>
            <person name="Ohtoshi R."/>
            <person name="Tomita M."/>
            <person name="Numata K."/>
            <person name="Arakawa K."/>
        </authorList>
    </citation>
    <scope>NUCLEOTIDE SEQUENCE [LARGE SCALE GENOMIC DNA]</scope>
</reference>